<dbReference type="InterPro" id="IPR010998">
    <property type="entry name" value="Integrase_recombinase_N"/>
</dbReference>
<name>A0A6C1EK06_LIMFE</name>
<accession>A0A6C1EK06</accession>
<reference evidence="2 3" key="1">
    <citation type="submission" date="2019-10" db="EMBL/GenBank/DDBJ databases">
        <title>Genome Sequencing and assembly of Lactobacillus fermentum I2, a lactic acid bacteria.</title>
        <authorList>
            <person name="Lopes L.S."/>
            <person name="Persinoti G.F."/>
            <person name="Riano-Pachon D.M."/>
            <person name="Labate C.A."/>
        </authorList>
    </citation>
    <scope>NUCLEOTIDE SEQUENCE [LARGE SCALE GENOMIC DNA]</scope>
    <source>
        <strain evidence="2 3">I2</strain>
    </source>
</reference>
<organism evidence="2 3">
    <name type="scientific">Limosilactobacillus fermentum</name>
    <name type="common">Lactobacillus fermentum</name>
    <dbReference type="NCBI Taxonomy" id="1613"/>
    <lineage>
        <taxon>Bacteria</taxon>
        <taxon>Bacillati</taxon>
        <taxon>Bacillota</taxon>
        <taxon>Bacilli</taxon>
        <taxon>Lactobacillales</taxon>
        <taxon>Lactobacillaceae</taxon>
        <taxon>Limosilactobacillus</taxon>
    </lineage>
</organism>
<sequence length="387" mass="44592">MARKVYTIHAELADFDQPKTWRDFKITHTVTLQTLGYFLEIMFEMKDAHLFSFRETTDTWTRVWELDPDSPEGFSRKGHRLTYHDTRGSKVMDLKLHEQLSFYYDSGDSWQVNLTVTDIDESGQEDGNNLPRVIDGAGFGILEDFGGVDQLGEIASLVKRDGVTTHRSELNWSGQWVPDNFTFDFYDQDDLNFRLKRLVQAYRQVYENHLNFGAKMAAILDREYYPGAHQKEEEPAPSVEVDLPLVVQQLKKADGSNITDGKLARINNQLIAAFIEDLKKNGKISEKTVKRYHDELTFYLIGYLTPRKATLFGWIATDIGELYFKGCSDDEIKRLRAALNKLNKFLVTQGVVTPQWAREFKQGLKNSIEVGHDYAKETFSDNDDGLW</sequence>
<dbReference type="Proteomes" id="UP000466799">
    <property type="component" value="Unassembled WGS sequence"/>
</dbReference>
<dbReference type="Gene3D" id="3.10.290.30">
    <property type="entry name" value="MM3350-like"/>
    <property type="match status" value="1"/>
</dbReference>
<evidence type="ECO:0000313" key="3">
    <source>
        <dbReference type="Proteomes" id="UP000466799"/>
    </source>
</evidence>
<dbReference type="Gene3D" id="1.10.150.130">
    <property type="match status" value="1"/>
</dbReference>
<dbReference type="InterPro" id="IPR012912">
    <property type="entry name" value="Plasmid_pRiA4b_Orf3-like"/>
</dbReference>
<dbReference type="AlphaFoldDB" id="A0A6C1EK06"/>
<dbReference type="InterPro" id="IPR024047">
    <property type="entry name" value="MM3350-like_sf"/>
</dbReference>
<protein>
    <recommendedName>
        <fullName evidence="1">Plasmid pRiA4b Orf3-like domain-containing protein</fullName>
    </recommendedName>
</protein>
<dbReference type="SUPFAM" id="SSF159941">
    <property type="entry name" value="MM3350-like"/>
    <property type="match status" value="1"/>
</dbReference>
<evidence type="ECO:0000313" key="2">
    <source>
        <dbReference type="EMBL" id="MPQ35882.1"/>
    </source>
</evidence>
<dbReference type="Pfam" id="PF07929">
    <property type="entry name" value="PRiA4_ORF3"/>
    <property type="match status" value="1"/>
</dbReference>
<gene>
    <name evidence="2" type="ORF">GC247_08420</name>
</gene>
<dbReference type="EMBL" id="WHJL01000116">
    <property type="protein sequence ID" value="MPQ35882.1"/>
    <property type="molecule type" value="Genomic_DNA"/>
</dbReference>
<comment type="caution">
    <text evidence="2">The sequence shown here is derived from an EMBL/GenBank/DDBJ whole genome shotgun (WGS) entry which is preliminary data.</text>
</comment>
<evidence type="ECO:0000259" key="1">
    <source>
        <dbReference type="Pfam" id="PF07929"/>
    </source>
</evidence>
<feature type="domain" description="Plasmid pRiA4b Orf3-like" evidence="1">
    <location>
        <begin position="4"/>
        <end position="182"/>
    </location>
</feature>
<proteinExistence type="predicted"/>
<dbReference type="RefSeq" id="WP_004563272.1">
    <property type="nucleotide sequence ID" value="NZ_CP047584.1"/>
</dbReference>